<dbReference type="InterPro" id="IPR025521">
    <property type="entry name" value="Neprosin_propep"/>
</dbReference>
<evidence type="ECO:0000313" key="2">
    <source>
        <dbReference type="EMBL" id="KAK3183313.1"/>
    </source>
</evidence>
<dbReference type="Pfam" id="PF03080">
    <property type="entry name" value="Neprosin"/>
    <property type="match status" value="1"/>
</dbReference>
<reference evidence="2" key="1">
    <citation type="journal article" date="2023" name="Plant J.">
        <title>Genome sequences and population genomics provide insights into the demographic history, inbreeding, and mutation load of two 'living fossil' tree species of Dipteronia.</title>
        <authorList>
            <person name="Feng Y."/>
            <person name="Comes H.P."/>
            <person name="Chen J."/>
            <person name="Zhu S."/>
            <person name="Lu R."/>
            <person name="Zhang X."/>
            <person name="Li P."/>
            <person name="Qiu J."/>
            <person name="Olsen K.M."/>
            <person name="Qiu Y."/>
        </authorList>
    </citation>
    <scope>NUCLEOTIDE SEQUENCE</scope>
    <source>
        <strain evidence="2">NBL</strain>
    </source>
</reference>
<name>A0AAD9ZKC8_9ROSI</name>
<dbReference type="Gene3D" id="3.90.1320.10">
    <property type="entry name" value="Outer-capsid protein sigma 3, large lobe"/>
    <property type="match status" value="1"/>
</dbReference>
<protein>
    <recommendedName>
        <fullName evidence="1">Neprosin PEP catalytic domain-containing protein</fullName>
    </recommendedName>
</protein>
<evidence type="ECO:0000259" key="1">
    <source>
        <dbReference type="PROSITE" id="PS52045"/>
    </source>
</evidence>
<dbReference type="PANTHER" id="PTHR31589">
    <property type="entry name" value="PROTEIN, PUTATIVE (DUF239)-RELATED-RELATED"/>
    <property type="match status" value="1"/>
</dbReference>
<dbReference type="Proteomes" id="UP001281410">
    <property type="component" value="Unassembled WGS sequence"/>
</dbReference>
<dbReference type="Pfam" id="PF14365">
    <property type="entry name" value="Neprosin_AP"/>
    <property type="match status" value="1"/>
</dbReference>
<dbReference type="AlphaFoldDB" id="A0AAD9ZKC8"/>
<organism evidence="2 3">
    <name type="scientific">Dipteronia sinensis</name>
    <dbReference type="NCBI Taxonomy" id="43782"/>
    <lineage>
        <taxon>Eukaryota</taxon>
        <taxon>Viridiplantae</taxon>
        <taxon>Streptophyta</taxon>
        <taxon>Embryophyta</taxon>
        <taxon>Tracheophyta</taxon>
        <taxon>Spermatophyta</taxon>
        <taxon>Magnoliopsida</taxon>
        <taxon>eudicotyledons</taxon>
        <taxon>Gunneridae</taxon>
        <taxon>Pentapetalae</taxon>
        <taxon>rosids</taxon>
        <taxon>malvids</taxon>
        <taxon>Sapindales</taxon>
        <taxon>Sapindaceae</taxon>
        <taxon>Hippocastanoideae</taxon>
        <taxon>Acereae</taxon>
        <taxon>Dipteronia</taxon>
    </lineage>
</organism>
<comment type="caution">
    <text evidence="2">The sequence shown here is derived from an EMBL/GenBank/DDBJ whole genome shotgun (WGS) entry which is preliminary data.</text>
</comment>
<dbReference type="PROSITE" id="PS52045">
    <property type="entry name" value="NEPROSIN_PEP_CD"/>
    <property type="match status" value="1"/>
</dbReference>
<feature type="domain" description="Neprosin PEP catalytic" evidence="1">
    <location>
        <begin position="4"/>
        <end position="259"/>
    </location>
</feature>
<sequence length="260" mass="28938">MVMGLSKEQFFEVEKELQVGLNKSSGYVKTIQLEGGDIVDCIEIDKQPSLNHPLLKNHKIQKVEVGTSEGWGYSHGATGVVSVYDLSLTDEQISSANILLTNGPPEQRNVIMAGWMVAPSIYGDSKPRLFTYWTDTNSHNWVLTVFDDDIVVGYWPKELFPHLLHGTGYVGFGGLAKEGKDRTSPPMGSGHKPDGYYNRATYFKHIRSYTDDLQEVRLSYELSQEIADDTGCYGLQNDRKENPLVRDHFLFGGPGGKCGA</sequence>
<keyword evidence="3" id="KW-1185">Reference proteome</keyword>
<dbReference type="InterPro" id="IPR053168">
    <property type="entry name" value="Glutamic_endopeptidase"/>
</dbReference>
<evidence type="ECO:0000313" key="3">
    <source>
        <dbReference type="Proteomes" id="UP001281410"/>
    </source>
</evidence>
<dbReference type="PANTHER" id="PTHR31589:SF24">
    <property type="entry name" value="OS07G0205500 PROTEIN"/>
    <property type="match status" value="1"/>
</dbReference>
<dbReference type="InterPro" id="IPR004314">
    <property type="entry name" value="Neprosin"/>
</dbReference>
<dbReference type="EMBL" id="JANJYJ010000010">
    <property type="protein sequence ID" value="KAK3183313.1"/>
    <property type="molecule type" value="Genomic_DNA"/>
</dbReference>
<accession>A0AAD9ZKC8</accession>
<gene>
    <name evidence="2" type="ORF">Dsin_030599</name>
</gene>
<proteinExistence type="predicted"/>